<dbReference type="GeneID" id="92097893"/>
<name>A0ABR1T8P3_9PEZI</name>
<keyword evidence="2" id="KW-1185">Reference proteome</keyword>
<comment type="caution">
    <text evidence="1">The sequence shown here is derived from an EMBL/GenBank/DDBJ whole genome shotgun (WGS) entry which is preliminary data.</text>
</comment>
<dbReference type="PANTHER" id="PTHR47843">
    <property type="entry name" value="BTB DOMAIN-CONTAINING PROTEIN-RELATED"/>
    <property type="match status" value="1"/>
</dbReference>
<sequence length="312" mass="35324">MALPFDIILRSRPITFVIGPNKTEYTVQAYALTRLSSPLRVLLDGGMKEANEGRVVWDDVDDHIFVHFIQWAYTDDYVPAEPYTMPDATSVQLHASPTSESPQSEKVFYSLQEKPLEAPAEHRTSTSRSNYYATDGSSPFCSSCCNYLQGCLRGCASLVDEHKLKSRVTRKGPAMVKDFVTSTDWAMHDTSFKPRLNKNPCEDYTIVFFCHASLYIIADKYDIGALSKLSMHRLHATLKAFTLYPSRMSDILSLAAFVFENTRDGDPIRLMIVHYCACIVEDLAKSEDYEPTLQNYPQFSSALMVKMSERLD</sequence>
<proteinExistence type="predicted"/>
<organism evidence="1 2">
    <name type="scientific">Apiospora phragmitis</name>
    <dbReference type="NCBI Taxonomy" id="2905665"/>
    <lineage>
        <taxon>Eukaryota</taxon>
        <taxon>Fungi</taxon>
        <taxon>Dikarya</taxon>
        <taxon>Ascomycota</taxon>
        <taxon>Pezizomycotina</taxon>
        <taxon>Sordariomycetes</taxon>
        <taxon>Xylariomycetidae</taxon>
        <taxon>Amphisphaeriales</taxon>
        <taxon>Apiosporaceae</taxon>
        <taxon>Apiospora</taxon>
    </lineage>
</organism>
<dbReference type="SUPFAM" id="SSF54695">
    <property type="entry name" value="POZ domain"/>
    <property type="match status" value="1"/>
</dbReference>
<evidence type="ECO:0000313" key="2">
    <source>
        <dbReference type="Proteomes" id="UP001480595"/>
    </source>
</evidence>
<gene>
    <name evidence="1" type="ORF">PG994_013421</name>
</gene>
<reference evidence="1 2" key="1">
    <citation type="submission" date="2023-01" db="EMBL/GenBank/DDBJ databases">
        <title>Analysis of 21 Apiospora genomes using comparative genomics revels a genus with tremendous synthesis potential of carbohydrate active enzymes and secondary metabolites.</title>
        <authorList>
            <person name="Sorensen T."/>
        </authorList>
    </citation>
    <scope>NUCLEOTIDE SEQUENCE [LARGE SCALE GENOMIC DNA]</scope>
    <source>
        <strain evidence="1 2">CBS 135458</strain>
    </source>
</reference>
<evidence type="ECO:0008006" key="3">
    <source>
        <dbReference type="Google" id="ProtNLM"/>
    </source>
</evidence>
<dbReference type="EMBL" id="JAQQWL010000013">
    <property type="protein sequence ID" value="KAK8042938.1"/>
    <property type="molecule type" value="Genomic_DNA"/>
</dbReference>
<evidence type="ECO:0000313" key="1">
    <source>
        <dbReference type="EMBL" id="KAK8042938.1"/>
    </source>
</evidence>
<dbReference type="RefSeq" id="XP_066709791.1">
    <property type="nucleotide sequence ID" value="XM_066864830.1"/>
</dbReference>
<accession>A0ABR1T8P3</accession>
<dbReference type="Gene3D" id="3.30.710.10">
    <property type="entry name" value="Potassium Channel Kv1.1, Chain A"/>
    <property type="match status" value="1"/>
</dbReference>
<protein>
    <recommendedName>
        <fullName evidence="3">BTB domain-containing protein</fullName>
    </recommendedName>
</protein>
<dbReference type="InterPro" id="IPR011333">
    <property type="entry name" value="SKP1/BTB/POZ_sf"/>
</dbReference>
<dbReference type="Proteomes" id="UP001480595">
    <property type="component" value="Unassembled WGS sequence"/>
</dbReference>
<dbReference type="PANTHER" id="PTHR47843:SF2">
    <property type="entry name" value="BTB DOMAIN-CONTAINING PROTEIN"/>
    <property type="match status" value="1"/>
</dbReference>